<dbReference type="PROSITE" id="PS00687">
    <property type="entry name" value="ALDEHYDE_DEHYDR_GLU"/>
    <property type="match status" value="1"/>
</dbReference>
<feature type="domain" description="Aldehyde dehydrogenase" evidence="5">
    <location>
        <begin position="12"/>
        <end position="479"/>
    </location>
</feature>
<evidence type="ECO:0000313" key="7">
    <source>
        <dbReference type="Proteomes" id="UP000592820"/>
    </source>
</evidence>
<dbReference type="Gene3D" id="3.40.605.10">
    <property type="entry name" value="Aldehyde Dehydrogenase, Chain A, domain 1"/>
    <property type="match status" value="1"/>
</dbReference>
<accession>A0A7W8L3Y8</accession>
<keyword evidence="2 4" id="KW-0560">Oxidoreductase</keyword>
<comment type="similarity">
    <text evidence="1 4">Belongs to the aldehyde dehydrogenase family.</text>
</comment>
<name>A0A7W8L3Y8_9BURK</name>
<dbReference type="FunFam" id="3.40.309.10:FF:000012">
    <property type="entry name" value="Betaine aldehyde dehydrogenase"/>
    <property type="match status" value="1"/>
</dbReference>
<evidence type="ECO:0000256" key="4">
    <source>
        <dbReference type="RuleBase" id="RU003345"/>
    </source>
</evidence>
<dbReference type="RefSeq" id="WP_184225711.1">
    <property type="nucleotide sequence ID" value="NZ_JACHDE010000002.1"/>
</dbReference>
<dbReference type="AlphaFoldDB" id="A0A7W8L3Y8"/>
<evidence type="ECO:0000259" key="5">
    <source>
        <dbReference type="Pfam" id="PF00171"/>
    </source>
</evidence>
<gene>
    <name evidence="6" type="ORF">HDG41_001507</name>
</gene>
<reference evidence="6 7" key="1">
    <citation type="submission" date="2020-08" db="EMBL/GenBank/DDBJ databases">
        <title>Genomic Encyclopedia of Type Strains, Phase IV (KMG-V): Genome sequencing to study the core and pangenomes of soil and plant-associated prokaryotes.</title>
        <authorList>
            <person name="Whitman W."/>
        </authorList>
    </citation>
    <scope>NUCLEOTIDE SEQUENCE [LARGE SCALE GENOMIC DNA]</scope>
    <source>
        <strain evidence="6 7">JPY162</strain>
    </source>
</reference>
<dbReference type="InterPro" id="IPR016161">
    <property type="entry name" value="Ald_DH/histidinol_DH"/>
</dbReference>
<dbReference type="PROSITE" id="PS00070">
    <property type="entry name" value="ALDEHYDE_DEHYDR_CYS"/>
    <property type="match status" value="1"/>
</dbReference>
<evidence type="ECO:0000256" key="2">
    <source>
        <dbReference type="ARBA" id="ARBA00023002"/>
    </source>
</evidence>
<dbReference type="InterPro" id="IPR016162">
    <property type="entry name" value="Ald_DH_N"/>
</dbReference>
<dbReference type="GO" id="GO:0004029">
    <property type="term" value="F:aldehyde dehydrogenase (NAD+) activity"/>
    <property type="evidence" value="ECO:0007669"/>
    <property type="project" value="UniProtKB-EC"/>
</dbReference>
<evidence type="ECO:0000256" key="1">
    <source>
        <dbReference type="ARBA" id="ARBA00009986"/>
    </source>
</evidence>
<sequence>MKTYQHWINGAWVSPARAEWLDSVDPYDGKVWARIPRGSSQDADRAVAAAYDAMHRGPWSRMTPTERGKILRRIGDLLADAKNAQRLAEIESKDNGKILAEMQGQLKYLPEHWYYFAGMADKIEGSVVPVDKPDMLAITCREPVGVVAALTAWNSPLMFSTIKCAPALAAGCSVVLKPSEYASASSLEFAALTKEAGLPDGVINVVTGLGQELGTPLVEHPDVAKITFTGSDVTGAKVYETAARTMKRVSMELGGKSPNIVFDDADLESACIGAVAGIFGASGQMCTAGSRLLVQNSIRHAFTERLLGIARKLKLGDPMRADTEIGPIATPPQFEKVLHYIDLAKAEGAQCILGGEAAKGAGLGAGQFVEPTIFTDVSSSMRIAQEEVFGPVLSIIGFDTEDDAIKIGNDVIYGLAAGVWTRDVGRAIRMSKALRAGMVWVNTYRAYSFTTPIGGMKQSGLGRESGMEAINDYLETKSIMISTASSTPENPFVQR</sequence>
<dbReference type="FunFam" id="3.40.605.10:FF:000007">
    <property type="entry name" value="NAD/NADP-dependent betaine aldehyde dehydrogenase"/>
    <property type="match status" value="1"/>
</dbReference>
<dbReference type="Gene3D" id="3.40.309.10">
    <property type="entry name" value="Aldehyde Dehydrogenase, Chain A, domain 2"/>
    <property type="match status" value="1"/>
</dbReference>
<dbReference type="Proteomes" id="UP000592820">
    <property type="component" value="Unassembled WGS sequence"/>
</dbReference>
<dbReference type="CDD" id="cd07114">
    <property type="entry name" value="ALDH_DhaS"/>
    <property type="match status" value="1"/>
</dbReference>
<dbReference type="PANTHER" id="PTHR11699">
    <property type="entry name" value="ALDEHYDE DEHYDROGENASE-RELATED"/>
    <property type="match status" value="1"/>
</dbReference>
<dbReference type="InterPro" id="IPR016163">
    <property type="entry name" value="Ald_DH_C"/>
</dbReference>
<protein>
    <submittedName>
        <fullName evidence="6">Aldehyde dehydrogenase (NAD+)</fullName>
        <ecNumber evidence="6">1.2.1.3</ecNumber>
    </submittedName>
</protein>
<dbReference type="SUPFAM" id="SSF53720">
    <property type="entry name" value="ALDH-like"/>
    <property type="match status" value="1"/>
</dbReference>
<dbReference type="EC" id="1.2.1.3" evidence="6"/>
<evidence type="ECO:0000256" key="3">
    <source>
        <dbReference type="PROSITE-ProRule" id="PRU10007"/>
    </source>
</evidence>
<dbReference type="InterPro" id="IPR015590">
    <property type="entry name" value="Aldehyde_DH_dom"/>
</dbReference>
<dbReference type="Pfam" id="PF00171">
    <property type="entry name" value="Aldedh"/>
    <property type="match status" value="1"/>
</dbReference>
<feature type="active site" evidence="3">
    <location>
        <position position="252"/>
    </location>
</feature>
<dbReference type="InterPro" id="IPR029510">
    <property type="entry name" value="Ald_DH_CS_GLU"/>
</dbReference>
<proteinExistence type="inferred from homology"/>
<dbReference type="EMBL" id="JACHDE010000002">
    <property type="protein sequence ID" value="MBB5399468.1"/>
    <property type="molecule type" value="Genomic_DNA"/>
</dbReference>
<evidence type="ECO:0000313" key="6">
    <source>
        <dbReference type="EMBL" id="MBB5399468.1"/>
    </source>
</evidence>
<dbReference type="InterPro" id="IPR016160">
    <property type="entry name" value="Ald_DH_CS_CYS"/>
</dbReference>
<organism evidence="6 7">
    <name type="scientific">Paraburkholderia youngii</name>
    <dbReference type="NCBI Taxonomy" id="2782701"/>
    <lineage>
        <taxon>Bacteria</taxon>
        <taxon>Pseudomonadati</taxon>
        <taxon>Pseudomonadota</taxon>
        <taxon>Betaproteobacteria</taxon>
        <taxon>Burkholderiales</taxon>
        <taxon>Burkholderiaceae</taxon>
        <taxon>Paraburkholderia</taxon>
    </lineage>
</organism>
<comment type="caution">
    <text evidence="6">The sequence shown here is derived from an EMBL/GenBank/DDBJ whole genome shotgun (WGS) entry which is preliminary data.</text>
</comment>